<keyword evidence="5" id="KW-1185">Reference proteome</keyword>
<protein>
    <recommendedName>
        <fullName evidence="3">DUF4408 domain-containing protein</fullName>
    </recommendedName>
</protein>
<feature type="compositionally biased region" description="Polar residues" evidence="1">
    <location>
        <begin position="297"/>
        <end position="307"/>
    </location>
</feature>
<dbReference type="InterPro" id="IPR008480">
    <property type="entry name" value="DUF761_pln"/>
</dbReference>
<dbReference type="Proteomes" id="UP001157418">
    <property type="component" value="Unassembled WGS sequence"/>
</dbReference>
<reference evidence="4 5" key="1">
    <citation type="submission" date="2022-01" db="EMBL/GenBank/DDBJ databases">
        <authorList>
            <person name="Xiong W."/>
            <person name="Schranz E."/>
        </authorList>
    </citation>
    <scope>NUCLEOTIDE SEQUENCE [LARGE SCALE GENOMIC DNA]</scope>
</reference>
<keyword evidence="2" id="KW-1133">Transmembrane helix</keyword>
<dbReference type="InterPro" id="IPR025520">
    <property type="entry name" value="DUF4408"/>
</dbReference>
<evidence type="ECO:0000313" key="5">
    <source>
        <dbReference type="Proteomes" id="UP001157418"/>
    </source>
</evidence>
<keyword evidence="2" id="KW-0472">Membrane</keyword>
<feature type="transmembrane region" description="Helical" evidence="2">
    <location>
        <begin position="12"/>
        <end position="36"/>
    </location>
</feature>
<feature type="domain" description="DUF4408" evidence="3">
    <location>
        <begin position="42"/>
        <end position="74"/>
    </location>
</feature>
<evidence type="ECO:0000259" key="3">
    <source>
        <dbReference type="Pfam" id="PF14364"/>
    </source>
</evidence>
<evidence type="ECO:0000256" key="2">
    <source>
        <dbReference type="SAM" id="Phobius"/>
    </source>
</evidence>
<gene>
    <name evidence="4" type="ORF">LVIROSA_LOCUS11361</name>
</gene>
<dbReference type="Pfam" id="PF14364">
    <property type="entry name" value="DUF4408"/>
    <property type="match status" value="1"/>
</dbReference>
<dbReference type="Pfam" id="PF05553">
    <property type="entry name" value="DUF761"/>
    <property type="match status" value="1"/>
</dbReference>
<sequence>MGSSTSSLSLRILLTSAGVLSVAMVMKLCIPLMLNFAVYDIPVIWSVVLSWLRPPYLYVVINGIIIIIAASSRFHHHYNHYHSELQTHPLVNETNSLPPPDLPSEIQSLTVQTRFDILEHPPVVFGFEDENWETKEVSVVYENEIEPPIIEIETVLVNDSDVVTAEVEEKIEIPKSSWNSPQLMINSPPPAEKIQSDFIPPVRERPLLSSRFAHQRRTAKINPEGVKSLRVSKARKHDTLESTWKTITDGRHMPLNRHLRKSDTFENHHHHVPPMDALPGEQGPSSAAAENNLMNKSETFNDSTDYDNQSHRIPSLKNSLLSGGGRLRKEGSLSQDELNRRVEAFIKKFNDDMRLQRQESLQRYMDMINRGVE</sequence>
<accession>A0AAU9MF00</accession>
<proteinExistence type="predicted"/>
<comment type="caution">
    <text evidence="4">The sequence shown here is derived from an EMBL/GenBank/DDBJ whole genome shotgun (WGS) entry which is preliminary data.</text>
</comment>
<evidence type="ECO:0000313" key="4">
    <source>
        <dbReference type="EMBL" id="CAH1424126.1"/>
    </source>
</evidence>
<feature type="transmembrane region" description="Helical" evidence="2">
    <location>
        <begin position="56"/>
        <end position="74"/>
    </location>
</feature>
<feature type="region of interest" description="Disordered" evidence="1">
    <location>
        <begin position="297"/>
        <end position="334"/>
    </location>
</feature>
<dbReference type="EMBL" id="CAKMRJ010001354">
    <property type="protein sequence ID" value="CAH1424126.1"/>
    <property type="molecule type" value="Genomic_DNA"/>
</dbReference>
<dbReference type="PANTHER" id="PTHR33098">
    <property type="entry name" value="COTTON FIBER (DUF761)"/>
    <property type="match status" value="1"/>
</dbReference>
<dbReference type="AlphaFoldDB" id="A0AAU9MF00"/>
<keyword evidence="2" id="KW-0812">Transmembrane</keyword>
<name>A0AAU9MF00_9ASTR</name>
<dbReference type="PANTHER" id="PTHR33098:SF75">
    <property type="entry name" value="DUF4408 DOMAIN PROTEIN"/>
    <property type="match status" value="1"/>
</dbReference>
<evidence type="ECO:0000256" key="1">
    <source>
        <dbReference type="SAM" id="MobiDB-lite"/>
    </source>
</evidence>
<organism evidence="4 5">
    <name type="scientific">Lactuca virosa</name>
    <dbReference type="NCBI Taxonomy" id="75947"/>
    <lineage>
        <taxon>Eukaryota</taxon>
        <taxon>Viridiplantae</taxon>
        <taxon>Streptophyta</taxon>
        <taxon>Embryophyta</taxon>
        <taxon>Tracheophyta</taxon>
        <taxon>Spermatophyta</taxon>
        <taxon>Magnoliopsida</taxon>
        <taxon>eudicotyledons</taxon>
        <taxon>Gunneridae</taxon>
        <taxon>Pentapetalae</taxon>
        <taxon>asterids</taxon>
        <taxon>campanulids</taxon>
        <taxon>Asterales</taxon>
        <taxon>Asteraceae</taxon>
        <taxon>Cichorioideae</taxon>
        <taxon>Cichorieae</taxon>
        <taxon>Lactucinae</taxon>
        <taxon>Lactuca</taxon>
    </lineage>
</organism>